<dbReference type="EMBL" id="CAMPGE010006214">
    <property type="protein sequence ID" value="CAI2365062.1"/>
    <property type="molecule type" value="Genomic_DNA"/>
</dbReference>
<accession>A0AAD1UD67</accession>
<evidence type="ECO:0000256" key="1">
    <source>
        <dbReference type="SAM" id="MobiDB-lite"/>
    </source>
</evidence>
<protein>
    <submittedName>
        <fullName evidence="2">Uncharacterized protein</fullName>
    </submittedName>
</protein>
<sequence>MPEGGSLCTCNWLKDSKNIKDWFQENQAKPKIYCERVQGEFYPLLPNMKITCCLTRSNKPCIREADFKTRFASVNSKLGCRSYHDNMNMPLSKETMKRARGQILKSKYLHGDIDSTPIFDEKKEDFYSYFAKRQIEESKECCQGEENKENFILKSDSSEESSSTPNSQEDSEDSLHLEAYLKMPGCIQDINRSLDSIQEASNENGSSKSIYTKKVQKVRRLLLAEISVCPDARFSKLS</sequence>
<reference evidence="2" key="1">
    <citation type="submission" date="2023-07" db="EMBL/GenBank/DDBJ databases">
        <authorList>
            <consortium name="AG Swart"/>
            <person name="Singh M."/>
            <person name="Singh A."/>
            <person name="Seah K."/>
            <person name="Emmerich C."/>
        </authorList>
    </citation>
    <scope>NUCLEOTIDE SEQUENCE</scope>
    <source>
        <strain evidence="2">DP1</strain>
    </source>
</reference>
<proteinExistence type="predicted"/>
<name>A0AAD1UD67_EUPCR</name>
<feature type="region of interest" description="Disordered" evidence="1">
    <location>
        <begin position="152"/>
        <end position="173"/>
    </location>
</feature>
<evidence type="ECO:0000313" key="3">
    <source>
        <dbReference type="Proteomes" id="UP001295684"/>
    </source>
</evidence>
<keyword evidence="3" id="KW-1185">Reference proteome</keyword>
<comment type="caution">
    <text evidence="2">The sequence shown here is derived from an EMBL/GenBank/DDBJ whole genome shotgun (WGS) entry which is preliminary data.</text>
</comment>
<dbReference type="Proteomes" id="UP001295684">
    <property type="component" value="Unassembled WGS sequence"/>
</dbReference>
<dbReference type="AlphaFoldDB" id="A0AAD1UD67"/>
<gene>
    <name evidence="2" type="ORF">ECRASSUSDP1_LOCUS6412</name>
</gene>
<organism evidence="2 3">
    <name type="scientific">Euplotes crassus</name>
    <dbReference type="NCBI Taxonomy" id="5936"/>
    <lineage>
        <taxon>Eukaryota</taxon>
        <taxon>Sar</taxon>
        <taxon>Alveolata</taxon>
        <taxon>Ciliophora</taxon>
        <taxon>Intramacronucleata</taxon>
        <taxon>Spirotrichea</taxon>
        <taxon>Hypotrichia</taxon>
        <taxon>Euplotida</taxon>
        <taxon>Euplotidae</taxon>
        <taxon>Moneuplotes</taxon>
    </lineage>
</organism>
<evidence type="ECO:0000313" key="2">
    <source>
        <dbReference type="EMBL" id="CAI2365062.1"/>
    </source>
</evidence>